<sequence>MNIRLKLDCTLTDTGKYGTRALKKDLVLKTWVRVLKNKVNLPKDWTREAEVLLLESRKLQSPTRRAAMKCVLGKQTKMLPNAKDGEQNASQAKPNPENGYTN</sequence>
<name>A0AAD6WL85_9AGAR</name>
<comment type="caution">
    <text evidence="2">The sequence shown here is derived from an EMBL/GenBank/DDBJ whole genome shotgun (WGS) entry which is preliminary data.</text>
</comment>
<evidence type="ECO:0000313" key="3">
    <source>
        <dbReference type="Proteomes" id="UP001218188"/>
    </source>
</evidence>
<proteinExistence type="predicted"/>
<feature type="compositionally biased region" description="Polar residues" evidence="1">
    <location>
        <begin position="87"/>
        <end position="102"/>
    </location>
</feature>
<evidence type="ECO:0000313" key="2">
    <source>
        <dbReference type="EMBL" id="KAJ7016507.1"/>
    </source>
</evidence>
<feature type="region of interest" description="Disordered" evidence="1">
    <location>
        <begin position="76"/>
        <end position="102"/>
    </location>
</feature>
<accession>A0AAD6WL85</accession>
<protein>
    <submittedName>
        <fullName evidence="2">Uncharacterized protein</fullName>
    </submittedName>
</protein>
<gene>
    <name evidence="2" type="ORF">C8F04DRAFT_1281189</name>
</gene>
<dbReference type="EMBL" id="JARJCM010000493">
    <property type="protein sequence ID" value="KAJ7016507.1"/>
    <property type="molecule type" value="Genomic_DNA"/>
</dbReference>
<dbReference type="Proteomes" id="UP001218188">
    <property type="component" value="Unassembled WGS sequence"/>
</dbReference>
<evidence type="ECO:0000256" key="1">
    <source>
        <dbReference type="SAM" id="MobiDB-lite"/>
    </source>
</evidence>
<keyword evidence="3" id="KW-1185">Reference proteome</keyword>
<organism evidence="2 3">
    <name type="scientific">Mycena alexandri</name>
    <dbReference type="NCBI Taxonomy" id="1745969"/>
    <lineage>
        <taxon>Eukaryota</taxon>
        <taxon>Fungi</taxon>
        <taxon>Dikarya</taxon>
        <taxon>Basidiomycota</taxon>
        <taxon>Agaricomycotina</taxon>
        <taxon>Agaricomycetes</taxon>
        <taxon>Agaricomycetidae</taxon>
        <taxon>Agaricales</taxon>
        <taxon>Marasmiineae</taxon>
        <taxon>Mycenaceae</taxon>
        <taxon>Mycena</taxon>
    </lineage>
</organism>
<reference evidence="2" key="1">
    <citation type="submission" date="2023-03" db="EMBL/GenBank/DDBJ databases">
        <title>Massive genome expansion in bonnet fungi (Mycena s.s.) driven by repeated elements and novel gene families across ecological guilds.</title>
        <authorList>
            <consortium name="Lawrence Berkeley National Laboratory"/>
            <person name="Harder C.B."/>
            <person name="Miyauchi S."/>
            <person name="Viragh M."/>
            <person name="Kuo A."/>
            <person name="Thoen E."/>
            <person name="Andreopoulos B."/>
            <person name="Lu D."/>
            <person name="Skrede I."/>
            <person name="Drula E."/>
            <person name="Henrissat B."/>
            <person name="Morin E."/>
            <person name="Kohler A."/>
            <person name="Barry K."/>
            <person name="LaButti K."/>
            <person name="Morin E."/>
            <person name="Salamov A."/>
            <person name="Lipzen A."/>
            <person name="Mereny Z."/>
            <person name="Hegedus B."/>
            <person name="Baldrian P."/>
            <person name="Stursova M."/>
            <person name="Weitz H."/>
            <person name="Taylor A."/>
            <person name="Grigoriev I.V."/>
            <person name="Nagy L.G."/>
            <person name="Martin F."/>
            <person name="Kauserud H."/>
        </authorList>
    </citation>
    <scope>NUCLEOTIDE SEQUENCE</scope>
    <source>
        <strain evidence="2">CBHHK200</strain>
    </source>
</reference>
<dbReference type="AlphaFoldDB" id="A0AAD6WL85"/>